<evidence type="ECO:0000313" key="7">
    <source>
        <dbReference type="Proteomes" id="UP000268652"/>
    </source>
</evidence>
<name>A0A3A9W4C0_9ACTN</name>
<dbReference type="AlphaFoldDB" id="A0A3A9W4C0"/>
<keyword evidence="2" id="KW-0663">Pyridoxal phosphate</keyword>
<proteinExistence type="predicted"/>
<dbReference type="SUPFAM" id="SSF50621">
    <property type="entry name" value="Alanine racemase C-terminal domain-like"/>
    <property type="match status" value="1"/>
</dbReference>
<dbReference type="InterPro" id="IPR009006">
    <property type="entry name" value="Ala_racemase/Decarboxylase_C"/>
</dbReference>
<dbReference type="InterPro" id="IPR022644">
    <property type="entry name" value="De-COase2_N"/>
</dbReference>
<dbReference type="SUPFAM" id="SSF51419">
    <property type="entry name" value="PLP-binding barrel"/>
    <property type="match status" value="1"/>
</dbReference>
<dbReference type="Gene3D" id="2.40.37.10">
    <property type="entry name" value="Lyase, Ornithine Decarboxylase, Chain A, domain 1"/>
    <property type="match status" value="1"/>
</dbReference>
<dbReference type="GO" id="GO:0009089">
    <property type="term" value="P:lysine biosynthetic process via diaminopimelate"/>
    <property type="evidence" value="ECO:0007669"/>
    <property type="project" value="TreeGrafter"/>
</dbReference>
<dbReference type="EMBL" id="RBDX01000014">
    <property type="protein sequence ID" value="RKN07602.1"/>
    <property type="molecule type" value="Genomic_DNA"/>
</dbReference>
<keyword evidence="7" id="KW-1185">Reference proteome</keyword>
<dbReference type="PANTHER" id="PTHR43727">
    <property type="entry name" value="DIAMINOPIMELATE DECARBOXYLASE"/>
    <property type="match status" value="1"/>
</dbReference>
<evidence type="ECO:0000256" key="2">
    <source>
        <dbReference type="ARBA" id="ARBA00022898"/>
    </source>
</evidence>
<accession>A0A3A9W4C0</accession>
<dbReference type="GO" id="GO:0008836">
    <property type="term" value="F:diaminopimelate decarboxylase activity"/>
    <property type="evidence" value="ECO:0007669"/>
    <property type="project" value="TreeGrafter"/>
</dbReference>
<evidence type="ECO:0000256" key="3">
    <source>
        <dbReference type="SAM" id="MobiDB-lite"/>
    </source>
</evidence>
<feature type="region of interest" description="Disordered" evidence="3">
    <location>
        <begin position="325"/>
        <end position="372"/>
    </location>
</feature>
<dbReference type="EMBL" id="RBDY01000020">
    <property type="protein sequence ID" value="RKN18325.1"/>
    <property type="molecule type" value="Genomic_DNA"/>
</dbReference>
<dbReference type="PANTHER" id="PTHR43727:SF2">
    <property type="entry name" value="GROUP IV DECARBOXYLASE"/>
    <property type="match status" value="1"/>
</dbReference>
<dbReference type="OrthoDB" id="5372487at2"/>
<organism evidence="5 8">
    <name type="scientific">Streptomyces radicis</name>
    <dbReference type="NCBI Taxonomy" id="1750517"/>
    <lineage>
        <taxon>Bacteria</taxon>
        <taxon>Bacillati</taxon>
        <taxon>Actinomycetota</taxon>
        <taxon>Actinomycetes</taxon>
        <taxon>Kitasatosporales</taxon>
        <taxon>Streptomycetaceae</taxon>
        <taxon>Streptomyces</taxon>
    </lineage>
</organism>
<gene>
    <name evidence="6" type="ORF">D7318_22475</name>
    <name evidence="5" type="ORF">D7319_18240</name>
</gene>
<comment type="cofactor">
    <cofactor evidence="1">
        <name>pyridoxal 5'-phosphate</name>
        <dbReference type="ChEBI" id="CHEBI:597326"/>
    </cofactor>
</comment>
<reference evidence="7 8" key="1">
    <citation type="submission" date="2018-09" db="EMBL/GenBank/DDBJ databases">
        <title>Streptomyces sp. nov. DS1-2, an endophytic actinomycete isolated from roots of Dendrobium scabrilingue.</title>
        <authorList>
            <person name="Kuncharoen N."/>
            <person name="Kudo T."/>
            <person name="Ohkuma M."/>
            <person name="Yuki M."/>
            <person name="Tanasupawat S."/>
        </authorList>
    </citation>
    <scope>NUCLEOTIDE SEQUENCE [LARGE SCALE GENOMIC DNA]</scope>
    <source>
        <strain evidence="5 8">AZ1-7</strain>
        <strain evidence="6 7">DS1-2</strain>
    </source>
</reference>
<evidence type="ECO:0000313" key="5">
    <source>
        <dbReference type="EMBL" id="RKN07602.1"/>
    </source>
</evidence>
<dbReference type="InterPro" id="IPR029066">
    <property type="entry name" value="PLP-binding_barrel"/>
</dbReference>
<evidence type="ECO:0000259" key="4">
    <source>
        <dbReference type="Pfam" id="PF02784"/>
    </source>
</evidence>
<comment type="caution">
    <text evidence="5">The sequence shown here is derived from an EMBL/GenBank/DDBJ whole genome shotgun (WGS) entry which is preliminary data.</text>
</comment>
<protein>
    <recommendedName>
        <fullName evidence="4">Orn/DAP/Arg decarboxylase 2 N-terminal domain-containing protein</fullName>
    </recommendedName>
</protein>
<dbReference type="Proteomes" id="UP000268652">
    <property type="component" value="Unassembled WGS sequence"/>
</dbReference>
<dbReference type="Gene3D" id="3.20.20.10">
    <property type="entry name" value="Alanine racemase"/>
    <property type="match status" value="1"/>
</dbReference>
<dbReference type="SUPFAM" id="SSF56059">
    <property type="entry name" value="Glutathione synthetase ATP-binding domain-like"/>
    <property type="match status" value="1"/>
</dbReference>
<evidence type="ECO:0000256" key="1">
    <source>
        <dbReference type="ARBA" id="ARBA00001933"/>
    </source>
</evidence>
<evidence type="ECO:0000313" key="6">
    <source>
        <dbReference type="EMBL" id="RKN18325.1"/>
    </source>
</evidence>
<dbReference type="Proteomes" id="UP000275024">
    <property type="component" value="Unassembled WGS sequence"/>
</dbReference>
<evidence type="ECO:0000313" key="8">
    <source>
        <dbReference type="Proteomes" id="UP000275024"/>
    </source>
</evidence>
<feature type="domain" description="Orn/DAP/Arg decarboxylase 2 N-terminal" evidence="4">
    <location>
        <begin position="401"/>
        <end position="634"/>
    </location>
</feature>
<dbReference type="Pfam" id="PF02784">
    <property type="entry name" value="Orn_Arg_deC_N"/>
    <property type="match status" value="1"/>
</dbReference>
<sequence length="742" mass="79987">MSQMADSMRARYVVSGIDDGSNGSAGLGIARSIRLFEPNALIVGVGYSVVPSALHSEILDEMHCLPDWDEVRLDTWVAQLKDLASDSFLIPGLALEARLLARELPPSARLLTPDEHCVSRLGRPAERLSRLLDIPLPPSLDAHSVNEVSRFLRRREHGAWVRGELGGSQWVDRTPAALRAGQRIEATWGTRWYLEEHIPGQACSIAFAALDGELVDAVFMSTTEVANGGTTWSGEVTELSGALRDRLRTSLSELGWNGGGDVELIRTEGGELRLIAVKPTLPSWIYGAAAAGLNVVGSLISGSPARTESPSSAAFTRLVVESGTPSVGAGRLQRAGDSSPTGSRDRSATVPAFAKPRSVTEEPEVDHPRDDQATERLVEVLEKGSYETGGGSGSFAVDTSDFARRVARMRETLGPHTVIGYSVKTFPHPGLMTIAAASGLVAEATSQHELDAAVRAGFERRDAILNGPAKWWPTPTAAVCGVAFADSLDELRMLGDVGHRPFPLELKTVGVRLHPSFESRFGVEMDTADAIDQVAHQLTRTATLLDATWGIHFHHAEAIIGSAVWRREVERLARITRVLTDTIGSPPAVVDVGGGWHAEDFEDYCSSVAQARELFPSIRDGATRLVTEPGRVLTQYAGIRFATVLARRTDASECDVVVDIGDPEMSQAMTFDRPVAVLLDGRWTPLRRGTSRVLGRTCMESDVLLSNVDTTDLRIGTKIAIGSCGAYDYSMSYEFGRGSAHG</sequence>